<dbReference type="eggNOG" id="COG4942">
    <property type="taxonomic scope" value="Bacteria"/>
</dbReference>
<dbReference type="HOGENOM" id="CLU_071023_1_1_9"/>
<dbReference type="KEGG" id="ssg:Selsp_1916"/>
<evidence type="ECO:0008006" key="5">
    <source>
        <dbReference type="Google" id="ProtNLM"/>
    </source>
</evidence>
<dbReference type="Proteomes" id="UP000003505">
    <property type="component" value="Unassembled WGS sequence"/>
</dbReference>
<name>C9LRM0_SELS3</name>
<protein>
    <recommendedName>
        <fullName evidence="5">PD-(D/E)XK nuclease family transposase</fullName>
    </recommendedName>
</protein>
<evidence type="ECO:0000313" key="3">
    <source>
        <dbReference type="Proteomes" id="UP000003505"/>
    </source>
</evidence>
<evidence type="ECO:0000313" key="2">
    <source>
        <dbReference type="EMBL" id="EEX78486.1"/>
    </source>
</evidence>
<gene>
    <name evidence="1" type="ordered locus">Selsp_1916</name>
    <name evidence="2" type="ORF">SELSPUOL_00086</name>
</gene>
<dbReference type="Proteomes" id="UP000011124">
    <property type="component" value="Chromosome"/>
</dbReference>
<proteinExistence type="predicted"/>
<sequence length="268" mass="31081">MAIQMDGQKERYKSCIERLCLMDDTFFNVCMDGYLAGMACILRIILALPELIVESVTVQKTTDSLHGRGVRFDAFARAGERLMNIEVQRDDRGAVPERARFNSSMMDARELQKGEEVTELPETYVVFITEKDVLGKGLSRYHIERTIKETGEDFGDRSHIIYVNGTIQDETPLGRLMHDFFCQDAEKMYYEELRNRASFFKNEEGGRVEMCKIMDEIRQEGVNWGMERDRLESLRTIMQTMRLSEDEAMNALLIPPEKRAKYKELLAQ</sequence>
<dbReference type="RefSeq" id="WP_006190665.1">
    <property type="nucleotide sequence ID" value="NC_015437.1"/>
</dbReference>
<dbReference type="EMBL" id="CP002637">
    <property type="protein sequence ID" value="AEC00869.1"/>
    <property type="molecule type" value="Genomic_DNA"/>
</dbReference>
<organism evidence="2 3">
    <name type="scientific">Selenomonas sputigena (strain ATCC 35185 / DSM 20758 / CCUG 44933 / VPI D19B-28)</name>
    <dbReference type="NCBI Taxonomy" id="546271"/>
    <lineage>
        <taxon>Bacteria</taxon>
        <taxon>Bacillati</taxon>
        <taxon>Bacillota</taxon>
        <taxon>Negativicutes</taxon>
        <taxon>Selenomonadales</taxon>
        <taxon>Selenomonadaceae</taxon>
        <taxon>Selenomonas</taxon>
    </lineage>
</organism>
<dbReference type="AlphaFoldDB" id="C9LRM0"/>
<keyword evidence="4" id="KW-1185">Reference proteome</keyword>
<dbReference type="Pfam" id="PF12784">
    <property type="entry name" value="PDDEXK_2"/>
    <property type="match status" value="1"/>
</dbReference>
<evidence type="ECO:0000313" key="4">
    <source>
        <dbReference type="Proteomes" id="UP000011124"/>
    </source>
</evidence>
<dbReference type="EMBL" id="ACKP02000002">
    <property type="protein sequence ID" value="EEX78486.1"/>
    <property type="molecule type" value="Genomic_DNA"/>
</dbReference>
<evidence type="ECO:0000313" key="1">
    <source>
        <dbReference type="EMBL" id="AEC00869.1"/>
    </source>
</evidence>
<reference evidence="1 4" key="2">
    <citation type="submission" date="2011-04" db="EMBL/GenBank/DDBJ databases">
        <title>The complete genome of Selenomonas sputigena DSM 20758.</title>
        <authorList>
            <consortium name="US DOE Joint Genome Institute (JGI-PGF)"/>
            <person name="Lucas S."/>
            <person name="Copeland A."/>
            <person name="Lapidus A."/>
            <person name="Bruce D."/>
            <person name="Goodwin L."/>
            <person name="Pitluck S."/>
            <person name="Peters L."/>
            <person name="Kyrpides N."/>
            <person name="Mavromatis K."/>
            <person name="Ivanova N."/>
            <person name="Ovchinnikova G."/>
            <person name="Teshima H."/>
            <person name="Detter J.C."/>
            <person name="Tapia R."/>
            <person name="Han C."/>
            <person name="Land M."/>
            <person name="Hauser L."/>
            <person name="Markowitz V."/>
            <person name="Cheng J.-F."/>
            <person name="Hugenholtz P."/>
            <person name="Woyke T."/>
            <person name="Wu D."/>
            <person name="Gronow S."/>
            <person name="Wellnitz S."/>
            <person name="Schneider S."/>
            <person name="Klenk H.-P."/>
            <person name="Eisen J.A."/>
        </authorList>
    </citation>
    <scope>NUCLEOTIDE SEQUENCE [LARGE SCALE GENOMIC DNA]</scope>
    <source>
        <strain evidence="1">ATCC 35185</strain>
        <strain evidence="4">ATCC 35185 / DSM 20758 / VPI D19B-28</strain>
    </source>
</reference>
<dbReference type="OrthoDB" id="9811201at2"/>
<accession>C9LRM0</accession>
<dbReference type="STRING" id="546271.Selsp_1916"/>
<reference evidence="2 3" key="1">
    <citation type="submission" date="2009-09" db="EMBL/GenBank/DDBJ databases">
        <authorList>
            <person name="Weinstock G."/>
            <person name="Sodergren E."/>
            <person name="Clifton S."/>
            <person name="Fulton L."/>
            <person name="Fulton B."/>
            <person name="Courtney L."/>
            <person name="Fronick C."/>
            <person name="Harrison M."/>
            <person name="Strong C."/>
            <person name="Farmer C."/>
            <person name="Delahaunty K."/>
            <person name="Markovic C."/>
            <person name="Hall O."/>
            <person name="Minx P."/>
            <person name="Tomlinson C."/>
            <person name="Mitreva M."/>
            <person name="Nelson J."/>
            <person name="Hou S."/>
            <person name="Wollam A."/>
            <person name="Pepin K.H."/>
            <person name="Johnson M."/>
            <person name="Bhonagiri V."/>
            <person name="Nash W.E."/>
            <person name="Warren W."/>
            <person name="Chinwalla A."/>
            <person name="Mardis E.R."/>
            <person name="Wilson R.K."/>
        </authorList>
    </citation>
    <scope>NUCLEOTIDE SEQUENCE [LARGE SCALE GENOMIC DNA]</scope>
    <source>
        <strain evidence="2">ATCC 35185</strain>
        <strain evidence="3">ATCC 35185 / DSM 20758 / VPI D19B-28</strain>
    </source>
</reference>